<protein>
    <submittedName>
        <fullName evidence="2">Zinc knuckle CX2CX4HX4C</fullName>
    </submittedName>
</protein>
<evidence type="ECO:0000313" key="2">
    <source>
        <dbReference type="EMBL" id="PWA64447.1"/>
    </source>
</evidence>
<dbReference type="Proteomes" id="UP000245207">
    <property type="component" value="Unassembled WGS sequence"/>
</dbReference>
<keyword evidence="3" id="KW-1185">Reference proteome</keyword>
<name>A0A2U1MT80_ARTAN</name>
<reference evidence="2 3" key="1">
    <citation type="journal article" date="2018" name="Mol. Plant">
        <title>The genome of Artemisia annua provides insight into the evolution of Asteraceae family and artemisinin biosynthesis.</title>
        <authorList>
            <person name="Shen Q."/>
            <person name="Zhang L."/>
            <person name="Liao Z."/>
            <person name="Wang S."/>
            <person name="Yan T."/>
            <person name="Shi P."/>
            <person name="Liu M."/>
            <person name="Fu X."/>
            <person name="Pan Q."/>
            <person name="Wang Y."/>
            <person name="Lv Z."/>
            <person name="Lu X."/>
            <person name="Zhang F."/>
            <person name="Jiang W."/>
            <person name="Ma Y."/>
            <person name="Chen M."/>
            <person name="Hao X."/>
            <person name="Li L."/>
            <person name="Tang Y."/>
            <person name="Lv G."/>
            <person name="Zhou Y."/>
            <person name="Sun X."/>
            <person name="Brodelius P.E."/>
            <person name="Rose J.K.C."/>
            <person name="Tang K."/>
        </authorList>
    </citation>
    <scope>NUCLEOTIDE SEQUENCE [LARGE SCALE GENOMIC DNA]</scope>
    <source>
        <strain evidence="3">cv. Huhao1</strain>
        <tissue evidence="2">Leaf</tissue>
    </source>
</reference>
<proteinExistence type="predicted"/>
<evidence type="ECO:0000256" key="1">
    <source>
        <dbReference type="SAM" id="MobiDB-lite"/>
    </source>
</evidence>
<feature type="region of interest" description="Disordered" evidence="1">
    <location>
        <begin position="219"/>
        <end position="289"/>
    </location>
</feature>
<evidence type="ECO:0000313" key="3">
    <source>
        <dbReference type="Proteomes" id="UP000245207"/>
    </source>
</evidence>
<sequence length="289" mass="32463">MAIPNEDDSGYTTEIIKVEYEWTPPHCDVCKVFGHDHINCPKSVKEAIRSDINVASKASTNLVETDEGFTEVQNRKDKGKKVGVQTPQKKPFRGIDVGKGVKFSPSKPEQVHQRFNFFPGKPCATRDFCCYITIYTNTNLYYLALDRFLDLLYLRLILIRRNLSPVVFSPDKRITIGSSSVFSLGHLSLLRYFNTQIHQILTGILLNWMLAPVLNTDPPNPPILNTDPPDPSPKKTNNPPRTRLAASHASPPPHPTKAYVPNQPPEAPPHMRFPADSPQGAASHRFFKP</sequence>
<gene>
    <name evidence="2" type="ORF">CTI12_AA344400</name>
</gene>
<comment type="caution">
    <text evidence="2">The sequence shown here is derived from an EMBL/GenBank/DDBJ whole genome shotgun (WGS) entry which is preliminary data.</text>
</comment>
<accession>A0A2U1MT80</accession>
<organism evidence="2 3">
    <name type="scientific">Artemisia annua</name>
    <name type="common">Sweet wormwood</name>
    <dbReference type="NCBI Taxonomy" id="35608"/>
    <lineage>
        <taxon>Eukaryota</taxon>
        <taxon>Viridiplantae</taxon>
        <taxon>Streptophyta</taxon>
        <taxon>Embryophyta</taxon>
        <taxon>Tracheophyta</taxon>
        <taxon>Spermatophyta</taxon>
        <taxon>Magnoliopsida</taxon>
        <taxon>eudicotyledons</taxon>
        <taxon>Gunneridae</taxon>
        <taxon>Pentapetalae</taxon>
        <taxon>asterids</taxon>
        <taxon>campanulids</taxon>
        <taxon>Asterales</taxon>
        <taxon>Asteraceae</taxon>
        <taxon>Asteroideae</taxon>
        <taxon>Anthemideae</taxon>
        <taxon>Artemisiinae</taxon>
        <taxon>Artemisia</taxon>
    </lineage>
</organism>
<dbReference type="EMBL" id="PKPP01004420">
    <property type="protein sequence ID" value="PWA64447.1"/>
    <property type="molecule type" value="Genomic_DNA"/>
</dbReference>
<dbReference type="AlphaFoldDB" id="A0A2U1MT80"/>